<evidence type="ECO:0000256" key="8">
    <source>
        <dbReference type="ARBA" id="ARBA00023136"/>
    </source>
</evidence>
<dbReference type="InterPro" id="IPR003369">
    <property type="entry name" value="TatA/B/E"/>
</dbReference>
<dbReference type="HAMAP" id="MF_00237">
    <property type="entry name" value="TatB"/>
    <property type="match status" value="1"/>
</dbReference>
<keyword evidence="10" id="KW-0175">Coiled coil</keyword>
<evidence type="ECO:0000256" key="3">
    <source>
        <dbReference type="ARBA" id="ARBA00022475"/>
    </source>
</evidence>
<evidence type="ECO:0000256" key="12">
    <source>
        <dbReference type="SAM" id="Phobius"/>
    </source>
</evidence>
<keyword evidence="5 9" id="KW-0653">Protein transport</keyword>
<dbReference type="EMBL" id="JASNVK010000004">
    <property type="protein sequence ID" value="MDK4300328.1"/>
    <property type="molecule type" value="Genomic_DNA"/>
</dbReference>
<evidence type="ECO:0000256" key="2">
    <source>
        <dbReference type="ARBA" id="ARBA00022448"/>
    </source>
</evidence>
<protein>
    <recommendedName>
        <fullName evidence="9">Sec-independent protein translocase protein TatB</fullName>
    </recommendedName>
</protein>
<keyword evidence="6 9" id="KW-1133">Transmembrane helix</keyword>
<keyword evidence="3 9" id="KW-1003">Cell membrane</keyword>
<feature type="compositionally biased region" description="Polar residues" evidence="11">
    <location>
        <begin position="123"/>
        <end position="159"/>
    </location>
</feature>
<evidence type="ECO:0000313" key="13">
    <source>
        <dbReference type="EMBL" id="MDK4300328.1"/>
    </source>
</evidence>
<dbReference type="Pfam" id="PF02416">
    <property type="entry name" value="TatA_B_E"/>
    <property type="match status" value="1"/>
</dbReference>
<name>A0ABT7G1G6_9CORY</name>
<organism evidence="13 14">
    <name type="scientific">Corynebacterium propinquum</name>
    <dbReference type="NCBI Taxonomy" id="43769"/>
    <lineage>
        <taxon>Bacteria</taxon>
        <taxon>Bacillati</taxon>
        <taxon>Actinomycetota</taxon>
        <taxon>Actinomycetes</taxon>
        <taxon>Mycobacteriales</taxon>
        <taxon>Corynebacteriaceae</taxon>
        <taxon>Corynebacterium</taxon>
    </lineage>
</organism>
<feature type="compositionally biased region" description="Low complexity" evidence="11">
    <location>
        <begin position="110"/>
        <end position="120"/>
    </location>
</feature>
<evidence type="ECO:0000256" key="9">
    <source>
        <dbReference type="HAMAP-Rule" id="MF_00237"/>
    </source>
</evidence>
<evidence type="ECO:0000256" key="7">
    <source>
        <dbReference type="ARBA" id="ARBA00023010"/>
    </source>
</evidence>
<reference evidence="13 14" key="1">
    <citation type="submission" date="2023-05" db="EMBL/GenBank/DDBJ databases">
        <title>Metabolic capabilities are highly conserved among human nasal-associated Corynebacterium species in pangenomic analyses.</title>
        <authorList>
            <person name="Tran T.H."/>
            <person name="Roberts A.Q."/>
            <person name="Escapa I.F."/>
            <person name="Gao W."/>
            <person name="Conlan S."/>
            <person name="Kong H."/>
            <person name="Segre J.A."/>
            <person name="Kelly M.S."/>
            <person name="Lemon K.P."/>
        </authorList>
    </citation>
    <scope>NUCLEOTIDE SEQUENCE [LARGE SCALE GENOMIC DNA]</scope>
    <source>
        <strain evidence="13 14">KPL2811</strain>
    </source>
</reference>
<feature type="coiled-coil region" evidence="10">
    <location>
        <begin position="30"/>
        <end position="61"/>
    </location>
</feature>
<dbReference type="RefSeq" id="WP_147578907.1">
    <property type="nucleotide sequence ID" value="NZ_CABIYR010000003.1"/>
</dbReference>
<keyword evidence="8 9" id="KW-0472">Membrane</keyword>
<evidence type="ECO:0000256" key="6">
    <source>
        <dbReference type="ARBA" id="ARBA00022989"/>
    </source>
</evidence>
<dbReference type="Proteomes" id="UP001243856">
    <property type="component" value="Unassembled WGS sequence"/>
</dbReference>
<comment type="caution">
    <text evidence="13">The sequence shown here is derived from an EMBL/GenBank/DDBJ whole genome shotgun (WGS) entry which is preliminary data.</text>
</comment>
<evidence type="ECO:0000313" key="14">
    <source>
        <dbReference type="Proteomes" id="UP001243856"/>
    </source>
</evidence>
<evidence type="ECO:0000256" key="10">
    <source>
        <dbReference type="SAM" id="Coils"/>
    </source>
</evidence>
<keyword evidence="7 9" id="KW-0811">Translocation</keyword>
<comment type="function">
    <text evidence="9">Part of the twin-arginine translocation (Tat) system that transports large folded proteins containing a characteristic twin-arginine motif in their signal peptide across membranes. Together with TatC, TatB is part of a receptor directly interacting with Tat signal peptides. TatB may form an oligomeric binding site that transiently accommodates folded Tat precursor proteins before their translocation.</text>
</comment>
<proteinExistence type="inferred from homology"/>
<keyword evidence="2 9" id="KW-0813">Transport</keyword>
<dbReference type="PRINTS" id="PR01506">
    <property type="entry name" value="TATBPROTEIN"/>
</dbReference>
<feature type="transmembrane region" description="Helical" evidence="12">
    <location>
        <begin position="6"/>
        <end position="22"/>
    </location>
</feature>
<evidence type="ECO:0000256" key="4">
    <source>
        <dbReference type="ARBA" id="ARBA00022692"/>
    </source>
</evidence>
<comment type="subunit">
    <text evidence="9">The Tat system comprises two distinct complexes: a TatABC complex, containing multiple copies of TatA, TatB and TatC subunits, and a separate TatA complex, containing only TatA subunits. Substrates initially bind to the TatABC complex, which probably triggers association of the separate TatA complex to form the active translocon.</text>
</comment>
<evidence type="ECO:0000256" key="1">
    <source>
        <dbReference type="ARBA" id="ARBA00004167"/>
    </source>
</evidence>
<comment type="subcellular location">
    <subcellularLocation>
        <location evidence="9">Cell membrane</location>
        <topology evidence="9">Single-pass membrane protein</topology>
    </subcellularLocation>
    <subcellularLocation>
        <location evidence="1">Membrane</location>
        <topology evidence="1">Single-pass membrane protein</topology>
    </subcellularLocation>
</comment>
<keyword evidence="14" id="KW-1185">Reference proteome</keyword>
<accession>A0ABT7G1G6</accession>
<sequence length="181" mass="19910">MFSNIGWSEIGVIIVVAIIVIGPERLPALLQDVRAAIFAARKAINNAKQELNGEFEELGSEFEQFREPIQKVSQLSRMGPRAAIAKTLFDEDDDFFQQFDPRTILKDEGPASSASRGPAANQAKPQSHNQTPRNPQSQAQPHVQSRPQSHVQSRPQSQAPRGMHSPNSGGGKAEFSWTDVI</sequence>
<keyword evidence="4 9" id="KW-0812">Transmembrane</keyword>
<gene>
    <name evidence="9 13" type="primary">tatB</name>
    <name evidence="13" type="ORF">QPX45_03535</name>
</gene>
<feature type="region of interest" description="Disordered" evidence="11">
    <location>
        <begin position="105"/>
        <end position="181"/>
    </location>
</feature>
<dbReference type="InterPro" id="IPR018448">
    <property type="entry name" value="TatB"/>
</dbReference>
<dbReference type="Gene3D" id="1.20.5.3310">
    <property type="match status" value="1"/>
</dbReference>
<evidence type="ECO:0000256" key="5">
    <source>
        <dbReference type="ARBA" id="ARBA00022927"/>
    </source>
</evidence>
<comment type="similarity">
    <text evidence="9">Belongs to the TatB family.</text>
</comment>
<dbReference type="NCBIfam" id="TIGR01410">
    <property type="entry name" value="tatB"/>
    <property type="match status" value="1"/>
</dbReference>
<evidence type="ECO:0000256" key="11">
    <source>
        <dbReference type="SAM" id="MobiDB-lite"/>
    </source>
</evidence>